<sequence length="84" mass="9179">MCVRRSHVCTMTHRGLLGTLLGSRSTLAESMARRSGSVKSAQNVMQFNQTGKPTLEFVAQESIDVIAALFSLGKDSFTTHRAFC</sequence>
<evidence type="ECO:0000313" key="2">
    <source>
        <dbReference type="Proteomes" id="UP001141253"/>
    </source>
</evidence>
<reference evidence="1" key="2">
    <citation type="journal article" date="2023" name="Int. J. Mol. Sci.">
        <title>De Novo Assembly and Annotation of 11 Diverse Shrub Willow (Salix) Genomes Reveals Novel Gene Organization in Sex-Linked Regions.</title>
        <authorList>
            <person name="Hyden B."/>
            <person name="Feng K."/>
            <person name="Yates T.B."/>
            <person name="Jawdy S."/>
            <person name="Cereghino C."/>
            <person name="Smart L.B."/>
            <person name="Muchero W."/>
        </authorList>
    </citation>
    <scope>NUCLEOTIDE SEQUENCE</scope>
    <source>
        <tissue evidence="1">Shoot tip</tissue>
    </source>
</reference>
<proteinExistence type="predicted"/>
<name>A0ABQ9AN94_9ROSI</name>
<organism evidence="1 2">
    <name type="scientific">Salix suchowensis</name>
    <dbReference type="NCBI Taxonomy" id="1278906"/>
    <lineage>
        <taxon>Eukaryota</taxon>
        <taxon>Viridiplantae</taxon>
        <taxon>Streptophyta</taxon>
        <taxon>Embryophyta</taxon>
        <taxon>Tracheophyta</taxon>
        <taxon>Spermatophyta</taxon>
        <taxon>Magnoliopsida</taxon>
        <taxon>eudicotyledons</taxon>
        <taxon>Gunneridae</taxon>
        <taxon>Pentapetalae</taxon>
        <taxon>rosids</taxon>
        <taxon>fabids</taxon>
        <taxon>Malpighiales</taxon>
        <taxon>Salicaceae</taxon>
        <taxon>Saliceae</taxon>
        <taxon>Salix</taxon>
    </lineage>
</organism>
<evidence type="ECO:0000313" key="1">
    <source>
        <dbReference type="EMBL" id="KAJ6354441.1"/>
    </source>
</evidence>
<dbReference type="Proteomes" id="UP001141253">
    <property type="component" value="Chromosome 18"/>
</dbReference>
<protein>
    <submittedName>
        <fullName evidence="1">Uncharacterized protein</fullName>
    </submittedName>
</protein>
<gene>
    <name evidence="1" type="ORF">OIU77_005117</name>
</gene>
<reference evidence="1" key="1">
    <citation type="submission" date="2022-10" db="EMBL/GenBank/DDBJ databases">
        <authorList>
            <person name="Hyden B.L."/>
            <person name="Feng K."/>
            <person name="Yates T."/>
            <person name="Jawdy S."/>
            <person name="Smart L.B."/>
            <person name="Muchero W."/>
        </authorList>
    </citation>
    <scope>NUCLEOTIDE SEQUENCE</scope>
    <source>
        <tissue evidence="1">Shoot tip</tissue>
    </source>
</reference>
<dbReference type="EMBL" id="JAPFFI010000017">
    <property type="protein sequence ID" value="KAJ6354441.1"/>
    <property type="molecule type" value="Genomic_DNA"/>
</dbReference>
<feature type="non-terminal residue" evidence="1">
    <location>
        <position position="84"/>
    </location>
</feature>
<comment type="caution">
    <text evidence="1">The sequence shown here is derived from an EMBL/GenBank/DDBJ whole genome shotgun (WGS) entry which is preliminary data.</text>
</comment>
<keyword evidence="2" id="KW-1185">Reference proteome</keyword>
<accession>A0ABQ9AN94</accession>